<evidence type="ECO:0000313" key="1">
    <source>
        <dbReference type="EMBL" id="KAJ3225891.1"/>
    </source>
</evidence>
<name>A0AAD5U867_9FUNG</name>
<proteinExistence type="predicted"/>
<protein>
    <submittedName>
        <fullName evidence="1">Uncharacterized protein</fullName>
    </submittedName>
</protein>
<organism evidence="1 2">
    <name type="scientific">Clydaea vesicula</name>
    <dbReference type="NCBI Taxonomy" id="447962"/>
    <lineage>
        <taxon>Eukaryota</taxon>
        <taxon>Fungi</taxon>
        <taxon>Fungi incertae sedis</taxon>
        <taxon>Chytridiomycota</taxon>
        <taxon>Chytridiomycota incertae sedis</taxon>
        <taxon>Chytridiomycetes</taxon>
        <taxon>Lobulomycetales</taxon>
        <taxon>Lobulomycetaceae</taxon>
        <taxon>Clydaea</taxon>
    </lineage>
</organism>
<reference evidence="1" key="1">
    <citation type="submission" date="2020-05" db="EMBL/GenBank/DDBJ databases">
        <title>Phylogenomic resolution of chytrid fungi.</title>
        <authorList>
            <person name="Stajich J.E."/>
            <person name="Amses K."/>
            <person name="Simmons R."/>
            <person name="Seto K."/>
            <person name="Myers J."/>
            <person name="Bonds A."/>
            <person name="Quandt C.A."/>
            <person name="Barry K."/>
            <person name="Liu P."/>
            <person name="Grigoriev I."/>
            <person name="Longcore J.E."/>
            <person name="James T.Y."/>
        </authorList>
    </citation>
    <scope>NUCLEOTIDE SEQUENCE</scope>
    <source>
        <strain evidence="1">JEL0476</strain>
    </source>
</reference>
<comment type="caution">
    <text evidence="1">The sequence shown here is derived from an EMBL/GenBank/DDBJ whole genome shotgun (WGS) entry which is preliminary data.</text>
</comment>
<dbReference type="AlphaFoldDB" id="A0AAD5U867"/>
<evidence type="ECO:0000313" key="2">
    <source>
        <dbReference type="Proteomes" id="UP001211065"/>
    </source>
</evidence>
<accession>A0AAD5U867</accession>
<keyword evidence="2" id="KW-1185">Reference proteome</keyword>
<dbReference type="Proteomes" id="UP001211065">
    <property type="component" value="Unassembled WGS sequence"/>
</dbReference>
<sequence>MTELNTVKNIDNKEDELFLIALAVAIIKKGKKNNGESILDLKLKLTCAELELNTLNNINSKRRRKNYPKNTVISQVTKTITKNFKTALTDKLFFINYIKNLENQFTFENQEGRGVIINAAIDKLNIILVEDLFKNSFVIGSENLNTPSISPVTELEYLNMIKNAEEILSICLSYESSSLLTDTNKNELIVSLSKLLVKLTNFFYIFEEITKQNINAKNTKLTKLCKSNESKEEKKWWLKEKGNICDTYMQFSKSLKILIINLLNASVQLKLQFFKEMCVKLTPLFENENFSEVQEFRVAEADLTKIDDVGQIFNVNGFIWNMEILKESISVNNEKEYTAMGV</sequence>
<dbReference type="EMBL" id="JADGJW010000049">
    <property type="protein sequence ID" value="KAJ3225891.1"/>
    <property type="molecule type" value="Genomic_DNA"/>
</dbReference>
<gene>
    <name evidence="1" type="ORF">HK099_005947</name>
</gene>